<name>A0A0G1W3P6_9BACT</name>
<dbReference type="AlphaFoldDB" id="A0A0G1W3P6"/>
<evidence type="ECO:0000313" key="1">
    <source>
        <dbReference type="EMBL" id="KKW13328.1"/>
    </source>
</evidence>
<evidence type="ECO:0000313" key="2">
    <source>
        <dbReference type="Proteomes" id="UP000034588"/>
    </source>
</evidence>
<dbReference type="EMBL" id="LCQD01000002">
    <property type="protein sequence ID" value="KKW13328.1"/>
    <property type="molecule type" value="Genomic_DNA"/>
</dbReference>
<organism evidence="1 2">
    <name type="scientific">Candidatus Gottesmanbacteria bacterium GW2011_GWB1_49_7</name>
    <dbReference type="NCBI Taxonomy" id="1618448"/>
    <lineage>
        <taxon>Bacteria</taxon>
        <taxon>Candidatus Gottesmaniibacteriota</taxon>
    </lineage>
</organism>
<dbReference type="Proteomes" id="UP000034588">
    <property type="component" value="Unassembled WGS sequence"/>
</dbReference>
<sequence length="110" mass="12554">MKAHSAQAVGLVIAPNYNQFLLYLRWTNQTISQARYVGSLDQLYGWPDQKPLFIVNADLINLSFRHALVESGILQRFALRYVNLDNFGRKKNTHVWLDEPCAEGTGEETS</sequence>
<reference evidence="1 2" key="1">
    <citation type="journal article" date="2015" name="Nature">
        <title>rRNA introns, odd ribosomes, and small enigmatic genomes across a large radiation of phyla.</title>
        <authorList>
            <person name="Brown C.T."/>
            <person name="Hug L.A."/>
            <person name="Thomas B.C."/>
            <person name="Sharon I."/>
            <person name="Castelle C.J."/>
            <person name="Singh A."/>
            <person name="Wilkins M.J."/>
            <person name="Williams K.H."/>
            <person name="Banfield J.F."/>
        </authorList>
    </citation>
    <scope>NUCLEOTIDE SEQUENCE [LARGE SCALE GENOMIC DNA]</scope>
</reference>
<accession>A0A0G1W3P6</accession>
<proteinExistence type="predicted"/>
<comment type="caution">
    <text evidence="1">The sequence shown here is derived from an EMBL/GenBank/DDBJ whole genome shotgun (WGS) entry which is preliminary data.</text>
</comment>
<gene>
    <name evidence="1" type="ORF">UY48_C0002G0019</name>
</gene>
<protein>
    <submittedName>
        <fullName evidence="1">Uncharacterized protein</fullName>
    </submittedName>
</protein>